<feature type="transmembrane region" description="Helical" evidence="5">
    <location>
        <begin position="252"/>
        <end position="273"/>
    </location>
</feature>
<sequence>MEVCKGRLLGISVAVAHGFFSGSLNILLKFLITTYNFNYLTLIQCLTSTLAAVTLEILRRLGKVDIPPFSLQLAKVFGGVCILSTLQSTLTLWSLRGLSLPMYVVFKRCLPLVTLGIGVCVLKNGIPSVGVITAVLITTGGAALAGSGDVTGDTFGYVTGVLAVIIHASYLVLIQKTSTDSEYGPLTAQYSIAIMASPVLLICSIVSMDSINMWSYTGWSNPFISGIFSLCIVIGCAMNFTTLQCTYINSAVTTSFVGVVKSIATITVGMVAFSDVEPTSLFVAGVVVNTVGSITYCIVKYFETRRKTLYQDLEEQSKDEILPGQTYIEKKPPNGVPTQDHLLNDQSLSDYPLPDTSNSMESVELQREAFHNENRANQANQSVSESYLRVWRSIRNMQFLNKDTLIDNMEVQSP</sequence>
<organism evidence="6 7">
    <name type="scientific">Salvelinus namaycush</name>
    <name type="common">Lake trout</name>
    <name type="synonym">Salmo namaycush</name>
    <dbReference type="NCBI Taxonomy" id="8040"/>
    <lineage>
        <taxon>Eukaryota</taxon>
        <taxon>Metazoa</taxon>
        <taxon>Chordata</taxon>
        <taxon>Craniata</taxon>
        <taxon>Vertebrata</taxon>
        <taxon>Euteleostomi</taxon>
        <taxon>Actinopterygii</taxon>
        <taxon>Neopterygii</taxon>
        <taxon>Teleostei</taxon>
        <taxon>Protacanthopterygii</taxon>
        <taxon>Salmoniformes</taxon>
        <taxon>Salmonidae</taxon>
        <taxon>Salmoninae</taxon>
        <taxon>Salvelinus</taxon>
    </lineage>
</organism>
<reference evidence="7" key="1">
    <citation type="submission" date="2025-08" db="UniProtKB">
        <authorList>
            <consortium name="RefSeq"/>
        </authorList>
    </citation>
    <scope>IDENTIFICATION</scope>
    <source>
        <tissue evidence="7">White muscle</tissue>
    </source>
</reference>
<evidence type="ECO:0000313" key="7">
    <source>
        <dbReference type="RefSeq" id="XP_038824021.1"/>
    </source>
</evidence>
<keyword evidence="2 5" id="KW-0812">Transmembrane</keyword>
<feature type="transmembrane region" description="Helical" evidence="5">
    <location>
        <begin position="279"/>
        <end position="299"/>
    </location>
</feature>
<dbReference type="InterPro" id="IPR050186">
    <property type="entry name" value="TPT_transporter"/>
</dbReference>
<evidence type="ECO:0000256" key="3">
    <source>
        <dbReference type="ARBA" id="ARBA00022989"/>
    </source>
</evidence>
<feature type="transmembrane region" description="Helical" evidence="5">
    <location>
        <begin position="154"/>
        <end position="174"/>
    </location>
</feature>
<dbReference type="KEGG" id="snh:120024005"/>
<evidence type="ECO:0000256" key="2">
    <source>
        <dbReference type="ARBA" id="ARBA00022692"/>
    </source>
</evidence>
<dbReference type="RefSeq" id="XP_038824021.1">
    <property type="nucleotide sequence ID" value="XM_038968093.1"/>
</dbReference>
<name>A0A8U0PDU5_SALNM</name>
<accession>A0A8U0PDU5</accession>
<feature type="transmembrane region" description="Helical" evidence="5">
    <location>
        <begin position="76"/>
        <end position="95"/>
    </location>
</feature>
<protein>
    <submittedName>
        <fullName evidence="7">Solute carrier family 35 member D3-like</fullName>
    </submittedName>
</protein>
<keyword evidence="6" id="KW-1185">Reference proteome</keyword>
<evidence type="ECO:0000256" key="5">
    <source>
        <dbReference type="SAM" id="Phobius"/>
    </source>
</evidence>
<dbReference type="Proteomes" id="UP000808372">
    <property type="component" value="Chromosome 29"/>
</dbReference>
<evidence type="ECO:0000256" key="1">
    <source>
        <dbReference type="ARBA" id="ARBA00004141"/>
    </source>
</evidence>
<gene>
    <name evidence="7" type="primary">LOC120024005</name>
</gene>
<dbReference type="GO" id="GO:0016020">
    <property type="term" value="C:membrane"/>
    <property type="evidence" value="ECO:0007669"/>
    <property type="project" value="UniProtKB-SubCell"/>
</dbReference>
<feature type="transmembrane region" description="Helical" evidence="5">
    <location>
        <begin position="37"/>
        <end position="55"/>
    </location>
</feature>
<proteinExistence type="predicted"/>
<comment type="subcellular location">
    <subcellularLocation>
        <location evidence="1">Membrane</location>
        <topology evidence="1">Multi-pass membrane protein</topology>
    </subcellularLocation>
</comment>
<dbReference type="GeneID" id="120024005"/>
<dbReference type="PANTHER" id="PTHR11132">
    <property type="entry name" value="SOLUTE CARRIER FAMILY 35"/>
    <property type="match status" value="1"/>
</dbReference>
<evidence type="ECO:0000313" key="6">
    <source>
        <dbReference type="Proteomes" id="UP000808372"/>
    </source>
</evidence>
<dbReference type="AlphaFoldDB" id="A0A8U0PDU5"/>
<feature type="transmembrane region" description="Helical" evidence="5">
    <location>
        <begin position="219"/>
        <end position="240"/>
    </location>
</feature>
<keyword evidence="4 5" id="KW-0472">Membrane</keyword>
<evidence type="ECO:0000256" key="4">
    <source>
        <dbReference type="ARBA" id="ARBA00023136"/>
    </source>
</evidence>
<feature type="transmembrane region" description="Helical" evidence="5">
    <location>
        <begin position="186"/>
        <end position="207"/>
    </location>
</feature>
<dbReference type="OrthoDB" id="417037at2759"/>
<keyword evidence="3 5" id="KW-1133">Transmembrane helix</keyword>
<feature type="transmembrane region" description="Helical" evidence="5">
    <location>
        <begin position="7"/>
        <end position="31"/>
    </location>
</feature>